<dbReference type="OrthoDB" id="2152029at2759"/>
<dbReference type="InParanoid" id="W4KCY6"/>
<evidence type="ECO:0000259" key="2">
    <source>
        <dbReference type="Pfam" id="PF07859"/>
    </source>
</evidence>
<dbReference type="RefSeq" id="XP_009543476.1">
    <property type="nucleotide sequence ID" value="XM_009545181.1"/>
</dbReference>
<proteinExistence type="predicted"/>
<dbReference type="Pfam" id="PF07859">
    <property type="entry name" value="Abhydrolase_3"/>
    <property type="match status" value="1"/>
</dbReference>
<dbReference type="PANTHER" id="PTHR48081:SF31">
    <property type="entry name" value="STERYL ACETYL HYDROLASE MUG81-RELATED"/>
    <property type="match status" value="1"/>
</dbReference>
<keyword evidence="1" id="KW-0378">Hydrolase</keyword>
<dbReference type="SUPFAM" id="SSF53474">
    <property type="entry name" value="alpha/beta-Hydrolases"/>
    <property type="match status" value="1"/>
</dbReference>
<dbReference type="EMBL" id="KI925456">
    <property type="protein sequence ID" value="ETW83717.1"/>
    <property type="molecule type" value="Genomic_DNA"/>
</dbReference>
<reference evidence="3 4" key="1">
    <citation type="journal article" date="2012" name="New Phytol.">
        <title>Insight into trade-off between wood decay and parasitism from the genome of a fungal forest pathogen.</title>
        <authorList>
            <person name="Olson A."/>
            <person name="Aerts A."/>
            <person name="Asiegbu F."/>
            <person name="Belbahri L."/>
            <person name="Bouzid O."/>
            <person name="Broberg A."/>
            <person name="Canback B."/>
            <person name="Coutinho P.M."/>
            <person name="Cullen D."/>
            <person name="Dalman K."/>
            <person name="Deflorio G."/>
            <person name="van Diepen L.T."/>
            <person name="Dunand C."/>
            <person name="Duplessis S."/>
            <person name="Durling M."/>
            <person name="Gonthier P."/>
            <person name="Grimwood J."/>
            <person name="Fossdal C.G."/>
            <person name="Hansson D."/>
            <person name="Henrissat B."/>
            <person name="Hietala A."/>
            <person name="Himmelstrand K."/>
            <person name="Hoffmeister D."/>
            <person name="Hogberg N."/>
            <person name="James T.Y."/>
            <person name="Karlsson M."/>
            <person name="Kohler A."/>
            <person name="Kues U."/>
            <person name="Lee Y.H."/>
            <person name="Lin Y.C."/>
            <person name="Lind M."/>
            <person name="Lindquist E."/>
            <person name="Lombard V."/>
            <person name="Lucas S."/>
            <person name="Lunden K."/>
            <person name="Morin E."/>
            <person name="Murat C."/>
            <person name="Park J."/>
            <person name="Raffaello T."/>
            <person name="Rouze P."/>
            <person name="Salamov A."/>
            <person name="Schmutz J."/>
            <person name="Solheim H."/>
            <person name="Stahlberg J."/>
            <person name="Velez H."/>
            <person name="de Vries R.P."/>
            <person name="Wiebenga A."/>
            <person name="Woodward S."/>
            <person name="Yakovlev I."/>
            <person name="Garbelotto M."/>
            <person name="Martin F."/>
            <person name="Grigoriev I.V."/>
            <person name="Stenlid J."/>
        </authorList>
    </citation>
    <scope>NUCLEOTIDE SEQUENCE [LARGE SCALE GENOMIC DNA]</scope>
    <source>
        <strain evidence="3 4">TC 32-1</strain>
    </source>
</reference>
<evidence type="ECO:0000256" key="1">
    <source>
        <dbReference type="ARBA" id="ARBA00022801"/>
    </source>
</evidence>
<dbReference type="PANTHER" id="PTHR48081">
    <property type="entry name" value="AB HYDROLASE SUPERFAMILY PROTEIN C4A8.06C"/>
    <property type="match status" value="1"/>
</dbReference>
<gene>
    <name evidence="3" type="primary">aes1</name>
    <name evidence="3" type="ORF">HETIRDRAFT_102391</name>
</gene>
<dbReference type="InterPro" id="IPR050300">
    <property type="entry name" value="GDXG_lipolytic_enzyme"/>
</dbReference>
<evidence type="ECO:0000313" key="4">
    <source>
        <dbReference type="Proteomes" id="UP000030671"/>
    </source>
</evidence>
<dbReference type="InterPro" id="IPR029058">
    <property type="entry name" value="AB_hydrolase_fold"/>
</dbReference>
<name>W4KCY6_HETIT</name>
<organism evidence="3 4">
    <name type="scientific">Heterobasidion irregulare (strain TC 32-1)</name>
    <dbReference type="NCBI Taxonomy" id="747525"/>
    <lineage>
        <taxon>Eukaryota</taxon>
        <taxon>Fungi</taxon>
        <taxon>Dikarya</taxon>
        <taxon>Basidiomycota</taxon>
        <taxon>Agaricomycotina</taxon>
        <taxon>Agaricomycetes</taxon>
        <taxon>Russulales</taxon>
        <taxon>Bondarzewiaceae</taxon>
        <taxon>Heterobasidion</taxon>
        <taxon>Heterobasidion annosum species complex</taxon>
    </lineage>
</organism>
<keyword evidence="4" id="KW-1185">Reference proteome</keyword>
<dbReference type="GO" id="GO:0016787">
    <property type="term" value="F:hydrolase activity"/>
    <property type="evidence" value="ECO:0007669"/>
    <property type="project" value="UniProtKB-KW"/>
</dbReference>
<feature type="domain" description="Alpha/beta hydrolase fold-3" evidence="2">
    <location>
        <begin position="43"/>
        <end position="262"/>
    </location>
</feature>
<evidence type="ECO:0000313" key="3">
    <source>
        <dbReference type="EMBL" id="ETW83717.1"/>
    </source>
</evidence>
<dbReference type="FunCoup" id="W4KCY6">
    <property type="interactions" value="21"/>
</dbReference>
<dbReference type="Gene3D" id="3.40.50.1820">
    <property type="entry name" value="alpha/beta hydrolase"/>
    <property type="match status" value="1"/>
</dbReference>
<dbReference type="eggNOG" id="KOG1515">
    <property type="taxonomic scope" value="Eukaryota"/>
</dbReference>
<dbReference type="Proteomes" id="UP000030671">
    <property type="component" value="Unassembled WGS sequence"/>
</dbReference>
<dbReference type="HOGENOM" id="CLU_042179_1_0_1"/>
<dbReference type="KEGG" id="hir:HETIRDRAFT_102391"/>
<dbReference type="AlphaFoldDB" id="W4KCY6"/>
<sequence length="294" mass="32134">MGSTTPLYAKWARQMKLEVLTDEVDEGAKLHWIGPRRFDRVFLYAHGGGFSLPVKPHEHLNFLLQVQKDLEANAGGVGVIALEYSLTPDSPFPTQLRQANAAISHLVSKGVDTQNIVLGGDSAGGNLVLQIAAHILHPLPDIPAPPTSGPFGGAFLMSPWVTFDDSSPSFAENDKLDTTSAQALNFLAMHAQTGITPETRNYVEAITADESWWTGLDKVFLRILNTAGQVECLRDAIAIFGETLNKHVKDTTNVVEKNAVHEDVLRDFSAGQGVTSENYKLDIEWLSDTFKGQR</sequence>
<accession>W4KCY6</accession>
<protein>
    <submittedName>
        <fullName evidence="3">Hormone-sensitive lipase HSL</fullName>
    </submittedName>
</protein>
<dbReference type="InterPro" id="IPR013094">
    <property type="entry name" value="AB_hydrolase_3"/>
</dbReference>
<dbReference type="GeneID" id="20665847"/>